<gene>
    <name evidence="1" type="ORF">SDC9_168972</name>
</gene>
<name>A0A645G6L1_9ZZZZ</name>
<proteinExistence type="predicted"/>
<reference evidence="1" key="1">
    <citation type="submission" date="2019-08" db="EMBL/GenBank/DDBJ databases">
        <authorList>
            <person name="Kucharzyk K."/>
            <person name="Murdoch R.W."/>
            <person name="Higgins S."/>
            <person name="Loffler F."/>
        </authorList>
    </citation>
    <scope>NUCLEOTIDE SEQUENCE</scope>
</reference>
<comment type="caution">
    <text evidence="1">The sequence shown here is derived from an EMBL/GenBank/DDBJ whole genome shotgun (WGS) entry which is preliminary data.</text>
</comment>
<protein>
    <submittedName>
        <fullName evidence="1">Uncharacterized protein</fullName>
    </submittedName>
</protein>
<dbReference type="AlphaFoldDB" id="A0A645G6L1"/>
<sequence>MIPPAAPLGERSIHASFKYNPLMMKNKAHDGKAVGFPVFFYLNRRRASQTGGGGGIRHWPHFPAGLQRISGKSAAIGFDRNRSGKRNVSTQ</sequence>
<dbReference type="EMBL" id="VSSQ01069599">
    <property type="protein sequence ID" value="MPN21592.1"/>
    <property type="molecule type" value="Genomic_DNA"/>
</dbReference>
<organism evidence="1">
    <name type="scientific">bioreactor metagenome</name>
    <dbReference type="NCBI Taxonomy" id="1076179"/>
    <lineage>
        <taxon>unclassified sequences</taxon>
        <taxon>metagenomes</taxon>
        <taxon>ecological metagenomes</taxon>
    </lineage>
</organism>
<accession>A0A645G6L1</accession>
<evidence type="ECO:0000313" key="1">
    <source>
        <dbReference type="EMBL" id="MPN21592.1"/>
    </source>
</evidence>